<evidence type="ECO:0000256" key="1">
    <source>
        <dbReference type="SAM" id="MobiDB-lite"/>
    </source>
</evidence>
<feature type="transmembrane region" description="Helical" evidence="2">
    <location>
        <begin position="24"/>
        <end position="44"/>
    </location>
</feature>
<sequence>MPATRPRPSDQPQPKMTKENVRTAIIVSVIIGTLAVIVLTLFIWSRRIRRSAKAGTSTSSHIEGQDVTYRPLQRHDKELEVGVIQEPLPVYHREPMEDERRLAIAARSSGERGNDRESPRSVEPPLASCNPG</sequence>
<comment type="caution">
    <text evidence="3">The sequence shown here is derived from an EMBL/GenBank/DDBJ whole genome shotgun (WGS) entry which is preliminary data.</text>
</comment>
<feature type="compositionally biased region" description="Basic and acidic residues" evidence="1">
    <location>
        <begin position="109"/>
        <end position="120"/>
    </location>
</feature>
<accession>A0A9P4LA52</accession>
<dbReference type="EMBL" id="ML976615">
    <property type="protein sequence ID" value="KAF1848016.1"/>
    <property type="molecule type" value="Genomic_DNA"/>
</dbReference>
<feature type="region of interest" description="Disordered" evidence="1">
    <location>
        <begin position="101"/>
        <end position="132"/>
    </location>
</feature>
<keyword evidence="4" id="KW-1185">Reference proteome</keyword>
<keyword evidence="2" id="KW-1133">Transmembrane helix</keyword>
<dbReference type="RefSeq" id="XP_040790579.1">
    <property type="nucleotide sequence ID" value="XM_040938616.1"/>
</dbReference>
<keyword evidence="2" id="KW-0812">Transmembrane</keyword>
<feature type="region of interest" description="Disordered" evidence="1">
    <location>
        <begin position="51"/>
        <end position="73"/>
    </location>
</feature>
<reference evidence="3" key="1">
    <citation type="submission" date="2020-01" db="EMBL/GenBank/DDBJ databases">
        <authorList>
            <consortium name="DOE Joint Genome Institute"/>
            <person name="Haridas S."/>
            <person name="Albert R."/>
            <person name="Binder M."/>
            <person name="Bloem J."/>
            <person name="Labutti K."/>
            <person name="Salamov A."/>
            <person name="Andreopoulos B."/>
            <person name="Baker S.E."/>
            <person name="Barry K."/>
            <person name="Bills G."/>
            <person name="Bluhm B.H."/>
            <person name="Cannon C."/>
            <person name="Castanera R."/>
            <person name="Culley D.E."/>
            <person name="Daum C."/>
            <person name="Ezra D."/>
            <person name="Gonzalez J.B."/>
            <person name="Henrissat B."/>
            <person name="Kuo A."/>
            <person name="Liang C."/>
            <person name="Lipzen A."/>
            <person name="Lutzoni F."/>
            <person name="Magnuson J."/>
            <person name="Mondo S."/>
            <person name="Nolan M."/>
            <person name="Ohm R."/>
            <person name="Pangilinan J."/>
            <person name="Park H.-J."/>
            <person name="Ramirez L."/>
            <person name="Alfaro M."/>
            <person name="Sun H."/>
            <person name="Tritt A."/>
            <person name="Yoshinaga Y."/>
            <person name="Zwiers L.-H."/>
            <person name="Turgeon B.G."/>
            <person name="Goodwin S.B."/>
            <person name="Spatafora J.W."/>
            <person name="Crous P.W."/>
            <person name="Grigoriev I.V."/>
        </authorList>
    </citation>
    <scope>NUCLEOTIDE SEQUENCE</scope>
    <source>
        <strain evidence="3">CBS 394.84</strain>
    </source>
</reference>
<protein>
    <submittedName>
        <fullName evidence="3">Uncharacterized protein</fullName>
    </submittedName>
</protein>
<evidence type="ECO:0000313" key="3">
    <source>
        <dbReference type="EMBL" id="KAF1848016.1"/>
    </source>
</evidence>
<organism evidence="3 4">
    <name type="scientific">Cucurbitaria berberidis CBS 394.84</name>
    <dbReference type="NCBI Taxonomy" id="1168544"/>
    <lineage>
        <taxon>Eukaryota</taxon>
        <taxon>Fungi</taxon>
        <taxon>Dikarya</taxon>
        <taxon>Ascomycota</taxon>
        <taxon>Pezizomycotina</taxon>
        <taxon>Dothideomycetes</taxon>
        <taxon>Pleosporomycetidae</taxon>
        <taxon>Pleosporales</taxon>
        <taxon>Pleosporineae</taxon>
        <taxon>Cucurbitariaceae</taxon>
        <taxon>Cucurbitaria</taxon>
    </lineage>
</organism>
<dbReference type="OrthoDB" id="3694057at2759"/>
<evidence type="ECO:0000313" key="4">
    <source>
        <dbReference type="Proteomes" id="UP000800039"/>
    </source>
</evidence>
<proteinExistence type="predicted"/>
<name>A0A9P4LA52_9PLEO</name>
<gene>
    <name evidence="3" type="ORF">K460DRAFT_67051</name>
</gene>
<dbReference type="GeneID" id="63855872"/>
<dbReference type="Proteomes" id="UP000800039">
    <property type="component" value="Unassembled WGS sequence"/>
</dbReference>
<evidence type="ECO:0000256" key="2">
    <source>
        <dbReference type="SAM" id="Phobius"/>
    </source>
</evidence>
<keyword evidence="2" id="KW-0472">Membrane</keyword>
<dbReference type="AlphaFoldDB" id="A0A9P4LA52"/>